<dbReference type="EMBL" id="CP040819">
    <property type="protein sequence ID" value="QDL93884.1"/>
    <property type="molecule type" value="Genomic_DNA"/>
</dbReference>
<dbReference type="InterPro" id="IPR050712">
    <property type="entry name" value="NAD(P)H-dep_reductase"/>
</dbReference>
<keyword evidence="3" id="KW-1185">Reference proteome</keyword>
<dbReference type="InterPro" id="IPR029039">
    <property type="entry name" value="Flavoprotein-like_sf"/>
</dbReference>
<sequence length="187" mass="20480">MTSRLNIIVASTRPGRVGASVGKWFHEVAAAHPGFEANLVDLAEFDLPVYDEPKHPRLQDYAHEHTKKWAASVASADAFVFVTPEYNYGTTPALLNALNYVYTEWNYKPAGFVSYAGVSGGMRAVEHVKPTLNVLKVVPLVESVLVPMVSEKVKDGVFTPGDIQVQSAKVMLDELARWTGALKPLRG</sequence>
<dbReference type="Pfam" id="PF03358">
    <property type="entry name" value="FMN_red"/>
    <property type="match status" value="1"/>
</dbReference>
<dbReference type="AlphaFoldDB" id="A0A5B8G1H7"/>
<proteinExistence type="predicted"/>
<evidence type="ECO:0000259" key="1">
    <source>
        <dbReference type="Pfam" id="PF03358"/>
    </source>
</evidence>
<accession>A0A5B8G1H7</accession>
<dbReference type="GO" id="GO:0010181">
    <property type="term" value="F:FMN binding"/>
    <property type="evidence" value="ECO:0007669"/>
    <property type="project" value="TreeGrafter"/>
</dbReference>
<dbReference type="GO" id="GO:0005829">
    <property type="term" value="C:cytosol"/>
    <property type="evidence" value="ECO:0007669"/>
    <property type="project" value="TreeGrafter"/>
</dbReference>
<gene>
    <name evidence="2" type="ORF">FDP22_18545</name>
</gene>
<evidence type="ECO:0000313" key="3">
    <source>
        <dbReference type="Proteomes" id="UP000305888"/>
    </source>
</evidence>
<evidence type="ECO:0000313" key="2">
    <source>
        <dbReference type="EMBL" id="QDL93884.1"/>
    </source>
</evidence>
<geneLocation type="plasmid" evidence="3">
    <name>pd4m1a</name>
</geneLocation>
<dbReference type="KEGG" id="ppru:FDP22_18545"/>
<keyword evidence="2" id="KW-0614">Plasmid</keyword>
<reference evidence="2 3" key="1">
    <citation type="submission" date="2019-06" db="EMBL/GenBank/DDBJ databases">
        <title>Genome sequence of Rhodobacteraceae bacterium D4M1.</title>
        <authorList>
            <person name="Cao J."/>
        </authorList>
    </citation>
    <scope>NUCLEOTIDE SEQUENCE [LARGE SCALE GENOMIC DNA]</scope>
    <source>
        <strain evidence="2 3">D4M1</strain>
        <plasmid evidence="3">pd4m1a</plasmid>
    </source>
</reference>
<dbReference type="PANTHER" id="PTHR30543">
    <property type="entry name" value="CHROMATE REDUCTASE"/>
    <property type="match status" value="1"/>
</dbReference>
<dbReference type="Proteomes" id="UP000305888">
    <property type="component" value="Plasmid pD4M1A"/>
</dbReference>
<dbReference type="GO" id="GO:0016491">
    <property type="term" value="F:oxidoreductase activity"/>
    <property type="evidence" value="ECO:0007669"/>
    <property type="project" value="InterPro"/>
</dbReference>
<dbReference type="InterPro" id="IPR005025">
    <property type="entry name" value="FMN_Rdtase-like_dom"/>
</dbReference>
<feature type="domain" description="NADPH-dependent FMN reductase-like" evidence="1">
    <location>
        <begin position="6"/>
        <end position="147"/>
    </location>
</feature>
<dbReference type="SUPFAM" id="SSF52218">
    <property type="entry name" value="Flavoproteins"/>
    <property type="match status" value="1"/>
</dbReference>
<organism evidence="2 3">
    <name type="scientific">Paroceanicella profunda</name>
    <dbReference type="NCBI Taxonomy" id="2579971"/>
    <lineage>
        <taxon>Bacteria</taxon>
        <taxon>Pseudomonadati</taxon>
        <taxon>Pseudomonadota</taxon>
        <taxon>Alphaproteobacteria</taxon>
        <taxon>Rhodobacterales</taxon>
        <taxon>Paracoccaceae</taxon>
        <taxon>Paroceanicella</taxon>
    </lineage>
</organism>
<name>A0A5B8G1H7_9RHOB</name>
<dbReference type="OrthoDB" id="9812295at2"/>
<dbReference type="Gene3D" id="3.40.50.360">
    <property type="match status" value="1"/>
</dbReference>
<dbReference type="RefSeq" id="WP_138573818.1">
    <property type="nucleotide sequence ID" value="NZ_CP040819.1"/>
</dbReference>
<protein>
    <submittedName>
        <fullName evidence="2">NAD(P)H-dependent oxidoreductase</fullName>
    </submittedName>
</protein>
<dbReference type="PANTHER" id="PTHR30543:SF21">
    <property type="entry name" value="NAD(P)H-DEPENDENT FMN REDUCTASE LOT6"/>
    <property type="match status" value="1"/>
</dbReference>